<sequence>MSGGGGGESGQAEASQIQSGSVVIRSWDETDDVRLREALERGDGKKTWSQIARDAFPDGAFGKADCQADVLVALGGAQQTADYQGRLDQRGGYKAASAGRPAWFREMVKKSVWTAEEDAIIRDLHARIGPKWAEMAKYLPGRPDNSIKNYWNSQQARAKRRRSRSVSSVTSEHAQMARDRAVAAAAEVGLSAGQIFPSTPGGPALARSESSTSLSGSVRYTPYTRAGPSGKHRSSESVSSLNAFSPVSTMDGIDGGLPSMPAPFHTPQTRMARSHSLTGMPQPQLYASVDGTASLQFGLGEPLQQQQYLPPRAAEGSYPPGYRRPHANSSPPVPIGFGNYGYSNGVSTSLQASPSLRYPDDGGGGGGQMIQPEIDLADAWSGHPSVQGTIITPSGRIQPVLARLHIEHGSPHSTIASSVHSSSFGSPAPQSSSSSSAGSFWSDSRLASPADTTDPSSFAGYEFSSIPSEHFVFDPGQPLSFDSYNADAGLVGHEDGGFATSAASLSPDFPLSATSTTAPFSVPPPPLLTSASIESQLAAQHLSSSSHADQTSAAAPESAYLQTANSFSMVSNPYAAAGQPGQMTTLPSPGAGLTLPDLAAANAVVEDADMRTATRANFRESELAMPLATLPTIAPSPTGALPPPPSSHEHEYASPPSLPPSASTTPHPFATSSAAASPSYLDHRSASPALPHLPTPTLMAQQQRQQQMPILHHDAANFATSSSSSSAAAAAAHMSAPTSMSLAQHMRRPESAPRAAVRGASPNASVAAVPLDSRLAAAFDLASRSTAGAVAATSLAAATTSGSGFPMTAMAMNTASAAAPMMSKSYSSPISELSARYATGLSLSRGEVVAAAAAAAAHQSGMTIGSFGRSSGGGGGAGAGEGLKVDANGRAVLPL</sequence>
<evidence type="ECO:0000259" key="3">
    <source>
        <dbReference type="PROSITE" id="PS51294"/>
    </source>
</evidence>
<dbReference type="GO" id="GO:0000278">
    <property type="term" value="P:mitotic cell cycle"/>
    <property type="evidence" value="ECO:0007669"/>
    <property type="project" value="TreeGrafter"/>
</dbReference>
<feature type="region of interest" description="Disordered" evidence="1">
    <location>
        <begin position="729"/>
        <end position="763"/>
    </location>
</feature>
<reference evidence="4 5" key="1">
    <citation type="submission" date="2020-11" db="EMBL/GenBank/DDBJ databases">
        <title>Kefir isolates.</title>
        <authorList>
            <person name="Marcisauskas S."/>
            <person name="Kim Y."/>
            <person name="Blasche S."/>
        </authorList>
    </citation>
    <scope>NUCLEOTIDE SEQUENCE [LARGE SCALE GENOMIC DNA]</scope>
    <source>
        <strain evidence="4 5">KR</strain>
    </source>
</reference>
<dbReference type="InterPro" id="IPR050560">
    <property type="entry name" value="MYB_TF"/>
</dbReference>
<feature type="compositionally biased region" description="Low complexity" evidence="1">
    <location>
        <begin position="729"/>
        <end position="741"/>
    </location>
</feature>
<feature type="region of interest" description="Disordered" evidence="1">
    <location>
        <begin position="153"/>
        <end position="175"/>
    </location>
</feature>
<dbReference type="SUPFAM" id="SSF46689">
    <property type="entry name" value="Homeodomain-like"/>
    <property type="match status" value="1"/>
</dbReference>
<accession>A0A9P6VYS8</accession>
<feature type="compositionally biased region" description="Low complexity" evidence="1">
    <location>
        <begin position="412"/>
        <end position="444"/>
    </location>
</feature>
<evidence type="ECO:0000259" key="2">
    <source>
        <dbReference type="PROSITE" id="PS50090"/>
    </source>
</evidence>
<dbReference type="InterPro" id="IPR017930">
    <property type="entry name" value="Myb_dom"/>
</dbReference>
<dbReference type="GO" id="GO:0045944">
    <property type="term" value="P:positive regulation of transcription by RNA polymerase II"/>
    <property type="evidence" value="ECO:0007669"/>
    <property type="project" value="TreeGrafter"/>
</dbReference>
<dbReference type="GO" id="GO:0000978">
    <property type="term" value="F:RNA polymerase II cis-regulatory region sequence-specific DNA binding"/>
    <property type="evidence" value="ECO:0007669"/>
    <property type="project" value="TreeGrafter"/>
</dbReference>
<dbReference type="InterPro" id="IPR001005">
    <property type="entry name" value="SANT/Myb"/>
</dbReference>
<organism evidence="4 5">
    <name type="scientific">Rhodotorula mucilaginosa</name>
    <name type="common">Yeast</name>
    <name type="synonym">Rhodotorula rubra</name>
    <dbReference type="NCBI Taxonomy" id="5537"/>
    <lineage>
        <taxon>Eukaryota</taxon>
        <taxon>Fungi</taxon>
        <taxon>Dikarya</taxon>
        <taxon>Basidiomycota</taxon>
        <taxon>Pucciniomycotina</taxon>
        <taxon>Microbotryomycetes</taxon>
        <taxon>Sporidiobolales</taxon>
        <taxon>Sporidiobolaceae</taxon>
        <taxon>Rhodotorula</taxon>
    </lineage>
</organism>
<feature type="compositionally biased region" description="Low complexity" evidence="1">
    <location>
        <begin position="660"/>
        <end position="679"/>
    </location>
</feature>
<dbReference type="PANTHER" id="PTHR45614:SF25">
    <property type="entry name" value="MYB PROTEIN"/>
    <property type="match status" value="1"/>
</dbReference>
<dbReference type="Gene3D" id="1.10.10.60">
    <property type="entry name" value="Homeodomain-like"/>
    <property type="match status" value="1"/>
</dbReference>
<name>A0A9P6VYS8_RHOMI</name>
<evidence type="ECO:0000313" key="4">
    <source>
        <dbReference type="EMBL" id="KAG0657770.1"/>
    </source>
</evidence>
<dbReference type="InterPro" id="IPR009057">
    <property type="entry name" value="Homeodomain-like_sf"/>
</dbReference>
<feature type="region of interest" description="Disordered" evidence="1">
    <location>
        <begin position="627"/>
        <end position="694"/>
    </location>
</feature>
<feature type="region of interest" description="Disordered" evidence="1">
    <location>
        <begin position="194"/>
        <end position="240"/>
    </location>
</feature>
<protein>
    <submittedName>
        <fullName evidence="4">Uncharacterized protein</fullName>
    </submittedName>
</protein>
<feature type="domain" description="HTH myb-type" evidence="3">
    <location>
        <begin position="105"/>
        <end position="159"/>
    </location>
</feature>
<dbReference type="EMBL" id="PUHQ01000076">
    <property type="protein sequence ID" value="KAG0657770.1"/>
    <property type="molecule type" value="Genomic_DNA"/>
</dbReference>
<dbReference type="OrthoDB" id="2143914at2759"/>
<dbReference type="Pfam" id="PF00249">
    <property type="entry name" value="Myb_DNA-binding"/>
    <property type="match status" value="1"/>
</dbReference>
<comment type="caution">
    <text evidence="4">The sequence shown here is derived from an EMBL/GenBank/DDBJ whole genome shotgun (WGS) entry which is preliminary data.</text>
</comment>
<feature type="domain" description="Myb-like" evidence="2">
    <location>
        <begin position="105"/>
        <end position="155"/>
    </location>
</feature>
<dbReference type="PROSITE" id="PS50090">
    <property type="entry name" value="MYB_LIKE"/>
    <property type="match status" value="1"/>
</dbReference>
<feature type="compositionally biased region" description="Polar residues" evidence="1">
    <location>
        <begin position="208"/>
        <end position="218"/>
    </location>
</feature>
<dbReference type="PROSITE" id="PS51294">
    <property type="entry name" value="HTH_MYB"/>
    <property type="match status" value="1"/>
</dbReference>
<dbReference type="Proteomes" id="UP000777482">
    <property type="component" value="Unassembled WGS sequence"/>
</dbReference>
<dbReference type="AlphaFoldDB" id="A0A9P6VYS8"/>
<evidence type="ECO:0000256" key="1">
    <source>
        <dbReference type="SAM" id="MobiDB-lite"/>
    </source>
</evidence>
<feature type="region of interest" description="Disordered" evidence="1">
    <location>
        <begin position="412"/>
        <end position="453"/>
    </location>
</feature>
<feature type="region of interest" description="Disordered" evidence="1">
    <location>
        <begin position="1"/>
        <end position="21"/>
    </location>
</feature>
<gene>
    <name evidence="4" type="ORF">C6P46_006237</name>
</gene>
<evidence type="ECO:0000313" key="5">
    <source>
        <dbReference type="Proteomes" id="UP000777482"/>
    </source>
</evidence>
<dbReference type="SMART" id="SM00717">
    <property type="entry name" value="SANT"/>
    <property type="match status" value="1"/>
</dbReference>
<dbReference type="CDD" id="cd00167">
    <property type="entry name" value="SANT"/>
    <property type="match status" value="1"/>
</dbReference>
<keyword evidence="5" id="KW-1185">Reference proteome</keyword>
<dbReference type="PANTHER" id="PTHR45614">
    <property type="entry name" value="MYB PROTEIN-RELATED"/>
    <property type="match status" value="1"/>
</dbReference>
<proteinExistence type="predicted"/>
<dbReference type="GO" id="GO:0000981">
    <property type="term" value="F:DNA-binding transcription factor activity, RNA polymerase II-specific"/>
    <property type="evidence" value="ECO:0007669"/>
    <property type="project" value="TreeGrafter"/>
</dbReference>
<feature type="region of interest" description="Disordered" evidence="1">
    <location>
        <begin position="351"/>
        <end position="371"/>
    </location>
</feature>
<dbReference type="GO" id="GO:0005634">
    <property type="term" value="C:nucleus"/>
    <property type="evidence" value="ECO:0007669"/>
    <property type="project" value="TreeGrafter"/>
</dbReference>